<name>A0ABS7TY51_9BACT</name>
<evidence type="ECO:0000256" key="4">
    <source>
        <dbReference type="SAM" id="Phobius"/>
    </source>
</evidence>
<dbReference type="Pfam" id="PF00595">
    <property type="entry name" value="PDZ"/>
    <property type="match status" value="1"/>
</dbReference>
<evidence type="ECO:0000313" key="7">
    <source>
        <dbReference type="Proteomes" id="UP001139031"/>
    </source>
</evidence>
<proteinExistence type="inferred from homology"/>
<evidence type="ECO:0000313" key="6">
    <source>
        <dbReference type="EMBL" id="MBZ5713057.1"/>
    </source>
</evidence>
<feature type="domain" description="PDZ" evidence="5">
    <location>
        <begin position="300"/>
        <end position="393"/>
    </location>
</feature>
<feature type="transmembrane region" description="Helical" evidence="4">
    <location>
        <begin position="18"/>
        <end position="40"/>
    </location>
</feature>
<dbReference type="PANTHER" id="PTHR22939">
    <property type="entry name" value="SERINE PROTEASE FAMILY S1C HTRA-RELATED"/>
    <property type="match status" value="1"/>
</dbReference>
<dbReference type="GO" id="GO:0006508">
    <property type="term" value="P:proteolysis"/>
    <property type="evidence" value="ECO:0007669"/>
    <property type="project" value="UniProtKB-KW"/>
</dbReference>
<dbReference type="SUPFAM" id="SSF50156">
    <property type="entry name" value="PDZ domain-like"/>
    <property type="match status" value="1"/>
</dbReference>
<dbReference type="EMBL" id="JAIRAU010000039">
    <property type="protein sequence ID" value="MBZ5713057.1"/>
    <property type="molecule type" value="Genomic_DNA"/>
</dbReference>
<dbReference type="GO" id="GO:0008233">
    <property type="term" value="F:peptidase activity"/>
    <property type="evidence" value="ECO:0007669"/>
    <property type="project" value="UniProtKB-KW"/>
</dbReference>
<dbReference type="Gene3D" id="2.30.42.10">
    <property type="match status" value="1"/>
</dbReference>
<dbReference type="Proteomes" id="UP001139031">
    <property type="component" value="Unassembled WGS sequence"/>
</dbReference>
<keyword evidence="7" id="KW-1185">Reference proteome</keyword>
<dbReference type="PRINTS" id="PR00834">
    <property type="entry name" value="PROTEASES2C"/>
</dbReference>
<evidence type="ECO:0000256" key="2">
    <source>
        <dbReference type="ARBA" id="ARBA00022670"/>
    </source>
</evidence>
<evidence type="ECO:0000256" key="3">
    <source>
        <dbReference type="ARBA" id="ARBA00022801"/>
    </source>
</evidence>
<keyword evidence="4" id="KW-1133">Transmembrane helix</keyword>
<comment type="similarity">
    <text evidence="1">Belongs to the peptidase S1C family.</text>
</comment>
<keyword evidence="4" id="KW-0812">Transmembrane</keyword>
<dbReference type="SUPFAM" id="SSF50494">
    <property type="entry name" value="Trypsin-like serine proteases"/>
    <property type="match status" value="1"/>
</dbReference>
<dbReference type="InterPro" id="IPR036034">
    <property type="entry name" value="PDZ_sf"/>
</dbReference>
<reference evidence="6" key="1">
    <citation type="submission" date="2021-08" db="EMBL/GenBank/DDBJ databases">
        <authorList>
            <person name="Stevens D.C."/>
        </authorList>
    </citation>
    <scope>NUCLEOTIDE SEQUENCE</scope>
    <source>
        <strain evidence="6">DSM 53165</strain>
    </source>
</reference>
<comment type="caution">
    <text evidence="6">The sequence shown here is derived from an EMBL/GenBank/DDBJ whole genome shotgun (WGS) entry which is preliminary data.</text>
</comment>
<dbReference type="InterPro" id="IPR001478">
    <property type="entry name" value="PDZ"/>
</dbReference>
<keyword evidence="3" id="KW-0378">Hydrolase</keyword>
<evidence type="ECO:0000256" key="1">
    <source>
        <dbReference type="ARBA" id="ARBA00010541"/>
    </source>
</evidence>
<dbReference type="InterPro" id="IPR001940">
    <property type="entry name" value="Peptidase_S1C"/>
</dbReference>
<gene>
    <name evidence="6" type="ORF">K7C98_27795</name>
</gene>
<protein>
    <submittedName>
        <fullName evidence="6">S1C family serine protease</fullName>
    </submittedName>
</protein>
<dbReference type="InterPro" id="IPR009003">
    <property type="entry name" value="Peptidase_S1_PA"/>
</dbReference>
<dbReference type="PANTHER" id="PTHR22939:SF129">
    <property type="entry name" value="SERINE PROTEASE HTRA2, MITOCHONDRIAL"/>
    <property type="match status" value="1"/>
</dbReference>
<evidence type="ECO:0000259" key="5">
    <source>
        <dbReference type="SMART" id="SM00228"/>
    </source>
</evidence>
<organism evidence="6 7">
    <name type="scientific">Nannocystis pusilla</name>
    <dbReference type="NCBI Taxonomy" id="889268"/>
    <lineage>
        <taxon>Bacteria</taxon>
        <taxon>Pseudomonadati</taxon>
        <taxon>Myxococcota</taxon>
        <taxon>Polyangia</taxon>
        <taxon>Nannocystales</taxon>
        <taxon>Nannocystaceae</taxon>
        <taxon>Nannocystis</taxon>
    </lineage>
</organism>
<dbReference type="RefSeq" id="WP_224194804.1">
    <property type="nucleotide sequence ID" value="NZ_JAIRAU010000039.1"/>
</dbReference>
<keyword evidence="2 6" id="KW-0645">Protease</keyword>
<dbReference type="SMART" id="SM00228">
    <property type="entry name" value="PDZ"/>
    <property type="match status" value="1"/>
</dbReference>
<dbReference type="Gene3D" id="2.40.10.120">
    <property type="match status" value="1"/>
</dbReference>
<keyword evidence="4" id="KW-0472">Membrane</keyword>
<dbReference type="Pfam" id="PF13365">
    <property type="entry name" value="Trypsin_2"/>
    <property type="match status" value="1"/>
</dbReference>
<accession>A0ABS7TY51</accession>
<sequence length="507" mass="52859">MPDTATGPEPRPARGESLWIAAGAAVLGVLLGGVAVLVGIQTAPPIAPVPADSSPAPVPVPALPPAAAAPVCDCPEASGPGGPSLVEAVEHTRDAVVTLTGADALGAGVLVDETGLVLTNYHVVAGQIREPRQRVLGGVTEAGGLAQQPVRARFVDGRELPAELLVADPDRDIALLRLLPADNAERFPFAARGRSHELRVGETVFAVGNPLGLEHSVAQGIVAAVNRTGLSRSRQTPLLQLDAAINLGNSGGPIFNLRGQLVGITTATLERAQGIAFAIPIDHIAALLEALRAGHGARSGQVGAEVAPDGALDDHARALGYANGLRVSRVLPGRPADAAGLRKDDLIVEAQGQRFDSFGTGPEAQLRLAHHFVSTVRGLLPGEVLNLTVVRGKNRLTFTIPVAAAPPDQQVLIDADALLGLRLDESRREPIVKELRPDAPISRSRGRELLRNARVSEIAGIPVESRDDLGPLLTELRQIGRFAAVQVGFVLADGRTLRVRDFPVSPD</sequence>